<dbReference type="EMBL" id="BHVY01000014">
    <property type="protein sequence ID" value="GIJ92775.1"/>
    <property type="molecule type" value="Genomic_DNA"/>
</dbReference>
<evidence type="ECO:0000256" key="1">
    <source>
        <dbReference type="SAM" id="MobiDB-lite"/>
    </source>
</evidence>
<comment type="caution">
    <text evidence="2">The sequence shown here is derived from an EMBL/GenBank/DDBJ whole genome shotgun (WGS) entry which is preliminary data.</text>
</comment>
<reference evidence="2 3" key="1">
    <citation type="submission" date="2018-10" db="EMBL/GenBank/DDBJ databases">
        <title>Pan-genome distribution and transcriptional activeness of fungal secondary metabolism genes in Aspergillus section Fumigati.</title>
        <authorList>
            <person name="Takahashi H."/>
            <person name="Umemura M."/>
            <person name="Ninomiya A."/>
            <person name="Kusuya Y."/>
            <person name="Urayama S."/>
            <person name="Shimizu M."/>
            <person name="Watanabe A."/>
            <person name="Kamei K."/>
            <person name="Yaguchi T."/>
            <person name="Hagiwara D."/>
        </authorList>
    </citation>
    <scope>NUCLEOTIDE SEQUENCE [LARGE SCALE GENOMIC DNA]</scope>
    <source>
        <strain evidence="2 3">IFM 55266</strain>
    </source>
</reference>
<evidence type="ECO:0000313" key="3">
    <source>
        <dbReference type="Proteomes" id="UP001043456"/>
    </source>
</evidence>
<gene>
    <name evidence="2" type="ORF">Asppvi_002053</name>
</gene>
<keyword evidence="3" id="KW-1185">Reference proteome</keyword>
<organism evidence="2 3">
    <name type="scientific">Aspergillus pseudoviridinutans</name>
    <dbReference type="NCBI Taxonomy" id="1517512"/>
    <lineage>
        <taxon>Eukaryota</taxon>
        <taxon>Fungi</taxon>
        <taxon>Dikarya</taxon>
        <taxon>Ascomycota</taxon>
        <taxon>Pezizomycotina</taxon>
        <taxon>Eurotiomycetes</taxon>
        <taxon>Eurotiomycetidae</taxon>
        <taxon>Eurotiales</taxon>
        <taxon>Aspergillaceae</taxon>
        <taxon>Aspergillus</taxon>
        <taxon>Aspergillus subgen. Fumigati</taxon>
    </lineage>
</organism>
<name>A0A9P3BNW3_9EURO</name>
<feature type="region of interest" description="Disordered" evidence="1">
    <location>
        <begin position="1"/>
        <end position="20"/>
    </location>
</feature>
<proteinExistence type="predicted"/>
<accession>A0A9P3BNW3</accession>
<dbReference type="RefSeq" id="XP_043163521.1">
    <property type="nucleotide sequence ID" value="XM_043307586.1"/>
</dbReference>
<dbReference type="Proteomes" id="UP001043456">
    <property type="component" value="Unassembled WGS sequence"/>
</dbReference>
<protein>
    <submittedName>
        <fullName evidence="2">Uncharacterized protein</fullName>
    </submittedName>
</protein>
<evidence type="ECO:0000313" key="2">
    <source>
        <dbReference type="EMBL" id="GIJ92775.1"/>
    </source>
</evidence>
<sequence length="61" mass="6965">ESTDGLMLFTQPPSQRDREEQRLRVLKRLSLSKRRSPQENLLRVLHVGPAGQGDHLAVMSE</sequence>
<dbReference type="GeneID" id="67000665"/>
<feature type="non-terminal residue" evidence="2">
    <location>
        <position position="1"/>
    </location>
</feature>
<dbReference type="AlphaFoldDB" id="A0A9P3BNW3"/>